<proteinExistence type="predicted"/>
<gene>
    <name evidence="2" type="ORF">QNA08_01305</name>
</gene>
<organism evidence="2 3">
    <name type="scientific">Chelatococcus albus</name>
    <dbReference type="NCBI Taxonomy" id="3047466"/>
    <lineage>
        <taxon>Bacteria</taxon>
        <taxon>Pseudomonadati</taxon>
        <taxon>Pseudomonadota</taxon>
        <taxon>Alphaproteobacteria</taxon>
        <taxon>Hyphomicrobiales</taxon>
        <taxon>Chelatococcaceae</taxon>
        <taxon>Chelatococcus</taxon>
    </lineage>
</organism>
<protein>
    <submittedName>
        <fullName evidence="2">YbaN family protein</fullName>
    </submittedName>
</protein>
<accession>A0ABT7ABZ9</accession>
<feature type="transmembrane region" description="Helical" evidence="1">
    <location>
        <begin position="17"/>
        <end position="36"/>
    </location>
</feature>
<evidence type="ECO:0000313" key="3">
    <source>
        <dbReference type="Proteomes" id="UP001321492"/>
    </source>
</evidence>
<keyword evidence="1" id="KW-0472">Membrane</keyword>
<name>A0ABT7ABZ9_9HYPH</name>
<sequence>MGLPVFLRSRRPRWQRVLFAAAGSLFLALGLVGLVMPLLPGVVFLTLAAACFSRASTRFEIWLLTRSWLGPLLRRWQLPSRRAAG</sequence>
<dbReference type="InterPro" id="IPR007401">
    <property type="entry name" value="DUF454"/>
</dbReference>
<keyword evidence="1" id="KW-0812">Transmembrane</keyword>
<keyword evidence="1" id="KW-1133">Transmembrane helix</keyword>
<dbReference type="Pfam" id="PF04304">
    <property type="entry name" value="DUF454"/>
    <property type="match status" value="1"/>
</dbReference>
<dbReference type="EMBL" id="JASJEV010000001">
    <property type="protein sequence ID" value="MDJ1156883.1"/>
    <property type="molecule type" value="Genomic_DNA"/>
</dbReference>
<evidence type="ECO:0000256" key="1">
    <source>
        <dbReference type="SAM" id="Phobius"/>
    </source>
</evidence>
<evidence type="ECO:0000313" key="2">
    <source>
        <dbReference type="EMBL" id="MDJ1156883.1"/>
    </source>
</evidence>
<dbReference type="Proteomes" id="UP001321492">
    <property type="component" value="Unassembled WGS sequence"/>
</dbReference>
<dbReference type="PANTHER" id="PTHR35813">
    <property type="entry name" value="INNER MEMBRANE PROTEIN YBAN"/>
    <property type="match status" value="1"/>
</dbReference>
<keyword evidence="3" id="KW-1185">Reference proteome</keyword>
<reference evidence="2 3" key="1">
    <citation type="submission" date="2023-05" db="EMBL/GenBank/DDBJ databases">
        <title>Chelatococcus sp. nov., a moderately thermophilic bacterium isolated from hot spring microbial mat.</title>
        <authorList>
            <person name="Hu C.-J."/>
            <person name="Li W.-J."/>
        </authorList>
    </citation>
    <scope>NUCLEOTIDE SEQUENCE [LARGE SCALE GENOMIC DNA]</scope>
    <source>
        <strain evidence="2 3">SYSU G07232</strain>
    </source>
</reference>
<dbReference type="PANTHER" id="PTHR35813:SF1">
    <property type="entry name" value="INNER MEMBRANE PROTEIN YBAN"/>
    <property type="match status" value="1"/>
</dbReference>
<comment type="caution">
    <text evidence="2">The sequence shown here is derived from an EMBL/GenBank/DDBJ whole genome shotgun (WGS) entry which is preliminary data.</text>
</comment>